<gene>
    <name evidence="5" type="ORF">AKL17_2939</name>
</gene>
<dbReference type="Gene3D" id="3.30.465.10">
    <property type="match status" value="1"/>
</dbReference>
<dbReference type="Pfam" id="PF00941">
    <property type="entry name" value="FAD_binding_5"/>
    <property type="match status" value="1"/>
</dbReference>
<organism evidence="5 6">
    <name type="scientific">Frigidibacter mobilis</name>
    <dbReference type="NCBI Taxonomy" id="1335048"/>
    <lineage>
        <taxon>Bacteria</taxon>
        <taxon>Pseudomonadati</taxon>
        <taxon>Pseudomonadota</taxon>
        <taxon>Alphaproteobacteria</taxon>
        <taxon>Rhodobacterales</taxon>
        <taxon>Paracoccaceae</taxon>
        <taxon>Frigidibacter</taxon>
    </lineage>
</organism>
<dbReference type="InterPro" id="IPR016167">
    <property type="entry name" value="FAD-bd_PCMH_sub1"/>
</dbReference>
<dbReference type="Proteomes" id="UP000076128">
    <property type="component" value="Chromosome"/>
</dbReference>
<dbReference type="Gene3D" id="3.30.43.10">
    <property type="entry name" value="Uridine Diphospho-n-acetylenolpyruvylglucosamine Reductase, domain 2"/>
    <property type="match status" value="1"/>
</dbReference>
<proteinExistence type="predicted"/>
<dbReference type="InterPro" id="IPR016169">
    <property type="entry name" value="FAD-bd_PCMH_sub2"/>
</dbReference>
<dbReference type="InterPro" id="IPR002346">
    <property type="entry name" value="Mopterin_DH_FAD-bd"/>
</dbReference>
<accession>A0A161GMD2</accession>
<dbReference type="SUPFAM" id="SSF56176">
    <property type="entry name" value="FAD-binding/transporter-associated domain-like"/>
    <property type="match status" value="1"/>
</dbReference>
<dbReference type="GO" id="GO:0016491">
    <property type="term" value="F:oxidoreductase activity"/>
    <property type="evidence" value="ECO:0007669"/>
    <property type="project" value="UniProtKB-KW"/>
</dbReference>
<evidence type="ECO:0000259" key="4">
    <source>
        <dbReference type="PROSITE" id="PS51387"/>
    </source>
</evidence>
<keyword evidence="1" id="KW-0285">Flavoprotein</keyword>
<keyword evidence="6" id="KW-1185">Reference proteome</keyword>
<sequence>MTEAISDYARPTTLPEALALLAAGPRTVLAGGTDLYPATQAQRLAGPLLDISALEGLTGITAGPQGLRIGTGTTWTALAEADLPPALAALQQAARLVGGRQIQNAGTLGGNLCNASPAADGMPPLMVLGAEVELASVRGVRRLPLAGFVLGVRKTVRAPDELLTAVHVPARRWRAARPSSSWGRGPGW</sequence>
<dbReference type="STRING" id="1335048.AKL17_2939"/>
<dbReference type="InterPro" id="IPR036318">
    <property type="entry name" value="FAD-bd_PCMH-like_sf"/>
</dbReference>
<evidence type="ECO:0000256" key="3">
    <source>
        <dbReference type="ARBA" id="ARBA00023002"/>
    </source>
</evidence>
<feature type="domain" description="FAD-binding PCMH-type" evidence="4">
    <location>
        <begin position="1"/>
        <end position="173"/>
    </location>
</feature>
<evidence type="ECO:0000256" key="2">
    <source>
        <dbReference type="ARBA" id="ARBA00022827"/>
    </source>
</evidence>
<reference evidence="5 6" key="1">
    <citation type="submission" date="2015-09" db="EMBL/GenBank/DDBJ databases">
        <title>Complete genome sequence of Defluviimonas alba cai42t isolated from an oilfield in Xinjiang.</title>
        <authorList>
            <person name="Geng S."/>
            <person name="Pan X."/>
            <person name="Wu X."/>
        </authorList>
    </citation>
    <scope>NUCLEOTIDE SEQUENCE [LARGE SCALE GENOMIC DNA]</scope>
    <source>
        <strain evidence="6">cai42</strain>
    </source>
</reference>
<dbReference type="RefSeq" id="WP_335339672.1">
    <property type="nucleotide sequence ID" value="NZ_CP012661.1"/>
</dbReference>
<dbReference type="PANTHER" id="PTHR42659">
    <property type="entry name" value="XANTHINE DEHYDROGENASE SUBUNIT C-RELATED"/>
    <property type="match status" value="1"/>
</dbReference>
<dbReference type="PANTHER" id="PTHR42659:SF2">
    <property type="entry name" value="XANTHINE DEHYDROGENASE SUBUNIT C-RELATED"/>
    <property type="match status" value="1"/>
</dbReference>
<name>A0A161GMD2_9RHOB</name>
<evidence type="ECO:0000313" key="5">
    <source>
        <dbReference type="EMBL" id="AMY70173.1"/>
    </source>
</evidence>
<dbReference type="InterPro" id="IPR051312">
    <property type="entry name" value="Diverse_Substr_Oxidored"/>
</dbReference>
<dbReference type="PATRIC" id="fig|1335048.3.peg.3054"/>
<dbReference type="EMBL" id="CP012661">
    <property type="protein sequence ID" value="AMY70173.1"/>
    <property type="molecule type" value="Genomic_DNA"/>
</dbReference>
<dbReference type="AlphaFoldDB" id="A0A161GMD2"/>
<keyword evidence="2" id="KW-0274">FAD</keyword>
<evidence type="ECO:0000256" key="1">
    <source>
        <dbReference type="ARBA" id="ARBA00022630"/>
    </source>
</evidence>
<dbReference type="GO" id="GO:0071949">
    <property type="term" value="F:FAD binding"/>
    <property type="evidence" value="ECO:0007669"/>
    <property type="project" value="InterPro"/>
</dbReference>
<dbReference type="InterPro" id="IPR016166">
    <property type="entry name" value="FAD-bd_PCMH"/>
</dbReference>
<evidence type="ECO:0000313" key="6">
    <source>
        <dbReference type="Proteomes" id="UP000076128"/>
    </source>
</evidence>
<keyword evidence="3" id="KW-0560">Oxidoreductase</keyword>
<protein>
    <submittedName>
        <fullName evidence="5">Monoxide dehydrogenase</fullName>
    </submittedName>
</protein>
<dbReference type="PROSITE" id="PS51387">
    <property type="entry name" value="FAD_PCMH"/>
    <property type="match status" value="1"/>
</dbReference>
<dbReference type="KEGG" id="daa:AKL17_2939"/>